<evidence type="ECO:0000256" key="5">
    <source>
        <dbReference type="ARBA" id="ARBA00022833"/>
    </source>
</evidence>
<keyword evidence="5" id="KW-0862">Zinc</keyword>
<feature type="domain" description="C2H2-type" evidence="8">
    <location>
        <begin position="28"/>
        <end position="55"/>
    </location>
</feature>
<dbReference type="GO" id="GO:0008270">
    <property type="term" value="F:zinc ion binding"/>
    <property type="evidence" value="ECO:0007669"/>
    <property type="project" value="UniProtKB-KW"/>
</dbReference>
<keyword evidence="10" id="KW-1185">Reference proteome</keyword>
<proteinExistence type="predicted"/>
<comment type="subcellular location">
    <subcellularLocation>
        <location evidence="1">Nucleus</location>
    </subcellularLocation>
</comment>
<comment type="caution">
    <text evidence="9">The sequence shown here is derived from an EMBL/GenBank/DDBJ whole genome shotgun (WGS) entry which is preliminary data.</text>
</comment>
<dbReference type="EMBL" id="BPLQ01015375">
    <property type="protein sequence ID" value="GIY87746.1"/>
    <property type="molecule type" value="Genomic_DNA"/>
</dbReference>
<dbReference type="FunFam" id="3.30.160.60:FF:000303">
    <property type="entry name" value="Zinc finger protein 41"/>
    <property type="match status" value="1"/>
</dbReference>
<protein>
    <recommendedName>
        <fullName evidence="8">C2H2-type domain-containing protein</fullName>
    </recommendedName>
</protein>
<evidence type="ECO:0000256" key="1">
    <source>
        <dbReference type="ARBA" id="ARBA00004123"/>
    </source>
</evidence>
<evidence type="ECO:0000256" key="2">
    <source>
        <dbReference type="ARBA" id="ARBA00022723"/>
    </source>
</evidence>
<dbReference type="InterPro" id="IPR013087">
    <property type="entry name" value="Znf_C2H2_type"/>
</dbReference>
<keyword evidence="3" id="KW-0677">Repeat</keyword>
<dbReference type="PROSITE" id="PS50157">
    <property type="entry name" value="ZINC_FINGER_C2H2_2"/>
    <property type="match status" value="3"/>
</dbReference>
<dbReference type="FunFam" id="3.30.160.60:FF:000557">
    <property type="entry name" value="zinc finger and SCAN domain-containing protein 29"/>
    <property type="match status" value="1"/>
</dbReference>
<evidence type="ECO:0000313" key="10">
    <source>
        <dbReference type="Proteomes" id="UP001054837"/>
    </source>
</evidence>
<organism evidence="9 10">
    <name type="scientific">Caerostris darwini</name>
    <dbReference type="NCBI Taxonomy" id="1538125"/>
    <lineage>
        <taxon>Eukaryota</taxon>
        <taxon>Metazoa</taxon>
        <taxon>Ecdysozoa</taxon>
        <taxon>Arthropoda</taxon>
        <taxon>Chelicerata</taxon>
        <taxon>Arachnida</taxon>
        <taxon>Araneae</taxon>
        <taxon>Araneomorphae</taxon>
        <taxon>Entelegynae</taxon>
        <taxon>Araneoidea</taxon>
        <taxon>Araneidae</taxon>
        <taxon>Caerostris</taxon>
    </lineage>
</organism>
<evidence type="ECO:0000256" key="3">
    <source>
        <dbReference type="ARBA" id="ARBA00022737"/>
    </source>
</evidence>
<dbReference type="Proteomes" id="UP001054837">
    <property type="component" value="Unassembled WGS sequence"/>
</dbReference>
<keyword evidence="4 7" id="KW-0863">Zinc-finger</keyword>
<name>A0AAV4WZ09_9ARAC</name>
<evidence type="ECO:0000256" key="4">
    <source>
        <dbReference type="ARBA" id="ARBA00022771"/>
    </source>
</evidence>
<reference evidence="9 10" key="1">
    <citation type="submission" date="2021-06" db="EMBL/GenBank/DDBJ databases">
        <title>Caerostris darwini draft genome.</title>
        <authorList>
            <person name="Kono N."/>
            <person name="Arakawa K."/>
        </authorList>
    </citation>
    <scope>NUCLEOTIDE SEQUENCE [LARGE SCALE GENOMIC DNA]</scope>
</reference>
<sequence length="110" mass="12690">MPTSQEKAAFEEGIAFSVKHNQHGIRLYCCSNCSYTTPYKGNLKAHVIIHSDVRPFVCDVCHKSFTQKIALQNHFRVHSGERPYKCDICGKTFAQSSVYYQHKKTHLRKK</sequence>
<dbReference type="PROSITE" id="PS00028">
    <property type="entry name" value="ZINC_FINGER_C2H2_1"/>
    <property type="match status" value="2"/>
</dbReference>
<evidence type="ECO:0000313" key="9">
    <source>
        <dbReference type="EMBL" id="GIY87746.1"/>
    </source>
</evidence>
<feature type="domain" description="C2H2-type" evidence="8">
    <location>
        <begin position="56"/>
        <end position="83"/>
    </location>
</feature>
<evidence type="ECO:0000256" key="7">
    <source>
        <dbReference type="PROSITE-ProRule" id="PRU00042"/>
    </source>
</evidence>
<gene>
    <name evidence="9" type="ORF">CDAR_261941</name>
</gene>
<feature type="domain" description="C2H2-type" evidence="8">
    <location>
        <begin position="84"/>
        <end position="110"/>
    </location>
</feature>
<dbReference type="PANTHER" id="PTHR24394">
    <property type="entry name" value="ZINC FINGER PROTEIN"/>
    <property type="match status" value="1"/>
</dbReference>
<dbReference type="Gene3D" id="3.30.160.60">
    <property type="entry name" value="Classic Zinc Finger"/>
    <property type="match status" value="3"/>
</dbReference>
<dbReference type="SUPFAM" id="SSF57667">
    <property type="entry name" value="beta-beta-alpha zinc fingers"/>
    <property type="match status" value="2"/>
</dbReference>
<evidence type="ECO:0000256" key="6">
    <source>
        <dbReference type="ARBA" id="ARBA00023242"/>
    </source>
</evidence>
<accession>A0AAV4WZ09</accession>
<dbReference type="AlphaFoldDB" id="A0AAV4WZ09"/>
<dbReference type="GO" id="GO:1990837">
    <property type="term" value="F:sequence-specific double-stranded DNA binding"/>
    <property type="evidence" value="ECO:0007669"/>
    <property type="project" value="UniProtKB-ARBA"/>
</dbReference>
<keyword evidence="2" id="KW-0479">Metal-binding</keyword>
<dbReference type="GO" id="GO:0005634">
    <property type="term" value="C:nucleus"/>
    <property type="evidence" value="ECO:0007669"/>
    <property type="project" value="UniProtKB-SubCell"/>
</dbReference>
<dbReference type="InterPro" id="IPR036236">
    <property type="entry name" value="Znf_C2H2_sf"/>
</dbReference>
<dbReference type="PANTHER" id="PTHR24394:SF29">
    <property type="entry name" value="MYONEURIN"/>
    <property type="match status" value="1"/>
</dbReference>
<dbReference type="Pfam" id="PF00096">
    <property type="entry name" value="zf-C2H2"/>
    <property type="match status" value="2"/>
</dbReference>
<evidence type="ECO:0000259" key="8">
    <source>
        <dbReference type="PROSITE" id="PS50157"/>
    </source>
</evidence>
<dbReference type="GO" id="GO:0000981">
    <property type="term" value="F:DNA-binding transcription factor activity, RNA polymerase II-specific"/>
    <property type="evidence" value="ECO:0007669"/>
    <property type="project" value="TreeGrafter"/>
</dbReference>
<dbReference type="SMART" id="SM00355">
    <property type="entry name" value="ZnF_C2H2"/>
    <property type="match status" value="3"/>
</dbReference>
<keyword evidence="6" id="KW-0539">Nucleus</keyword>